<dbReference type="GO" id="GO:0004930">
    <property type="term" value="F:G protein-coupled receptor activity"/>
    <property type="evidence" value="ECO:0007669"/>
    <property type="project" value="UniProtKB-KW"/>
</dbReference>
<dbReference type="Proteomes" id="UP000663891">
    <property type="component" value="Unassembled WGS sequence"/>
</dbReference>
<evidence type="ECO:0000256" key="2">
    <source>
        <dbReference type="ARBA" id="ARBA00022692"/>
    </source>
</evidence>
<keyword evidence="4" id="KW-0297">G-protein coupled receptor</keyword>
<evidence type="ECO:0000256" key="7">
    <source>
        <dbReference type="ARBA" id="ARBA00023224"/>
    </source>
</evidence>
<dbReference type="EMBL" id="CAJOAY010001253">
    <property type="protein sequence ID" value="CAF3817482.1"/>
    <property type="molecule type" value="Genomic_DNA"/>
</dbReference>
<feature type="transmembrane region" description="Helical" evidence="8">
    <location>
        <begin position="166"/>
        <end position="190"/>
    </location>
</feature>
<dbReference type="PRINTS" id="PR00237">
    <property type="entry name" value="GPCRRHODOPSN"/>
</dbReference>
<dbReference type="OrthoDB" id="9990906at2759"/>
<feature type="transmembrane region" description="Helical" evidence="8">
    <location>
        <begin position="260"/>
        <end position="282"/>
    </location>
</feature>
<evidence type="ECO:0000256" key="8">
    <source>
        <dbReference type="SAM" id="Phobius"/>
    </source>
</evidence>
<evidence type="ECO:0000256" key="1">
    <source>
        <dbReference type="ARBA" id="ARBA00004141"/>
    </source>
</evidence>
<accession>A0A813WQZ3</accession>
<comment type="caution">
    <text evidence="10">The sequence shown here is derived from an EMBL/GenBank/DDBJ whole genome shotgun (WGS) entry which is preliminary data.</text>
</comment>
<reference evidence="10" key="1">
    <citation type="submission" date="2021-02" db="EMBL/GenBank/DDBJ databases">
        <authorList>
            <person name="Nowell W R."/>
        </authorList>
    </citation>
    <scope>NUCLEOTIDE SEQUENCE</scope>
</reference>
<gene>
    <name evidence="11" type="ORF">OKA104_LOCUS19453</name>
    <name evidence="10" type="ORF">VCS650_LOCUS7092</name>
</gene>
<organism evidence="10 12">
    <name type="scientific">Adineta steineri</name>
    <dbReference type="NCBI Taxonomy" id="433720"/>
    <lineage>
        <taxon>Eukaryota</taxon>
        <taxon>Metazoa</taxon>
        <taxon>Spiralia</taxon>
        <taxon>Gnathifera</taxon>
        <taxon>Rotifera</taxon>
        <taxon>Eurotatoria</taxon>
        <taxon>Bdelloidea</taxon>
        <taxon>Adinetida</taxon>
        <taxon>Adinetidae</taxon>
        <taxon>Adineta</taxon>
    </lineage>
</organism>
<feature type="transmembrane region" description="Helical" evidence="8">
    <location>
        <begin position="88"/>
        <end position="109"/>
    </location>
</feature>
<evidence type="ECO:0000313" key="12">
    <source>
        <dbReference type="Proteomes" id="UP000663891"/>
    </source>
</evidence>
<evidence type="ECO:0000256" key="3">
    <source>
        <dbReference type="ARBA" id="ARBA00022989"/>
    </source>
</evidence>
<evidence type="ECO:0000256" key="6">
    <source>
        <dbReference type="ARBA" id="ARBA00023170"/>
    </source>
</evidence>
<sequence>MSSSSLLTIQNQIFIYGYSICVILGNIGNVLIVILLSRQRQNPCSIYLINLAIMNDLYLILNSFVQIFPFSYSDQSLRVFIFCKLRLYLSNIFGQLAKTMLVFACIDRFMITSDRATIRALSTPKRAKRFVLLAFIFWIIFPIHIPIMITINNGQCGAFDIYARIYSIYIIIFFGFIPSILLSIFGYMTYRNMRKRRIRIQPIVHNSIQRRDRNLLVIVISEVFIYVITATPLPLFLLEMMISQYILINTSIQSLQTQGFIINVTYLLLMINSTAPFYIYFISSKVFRQDVKQLIKNIYQKIRRYILH</sequence>
<keyword evidence="7" id="KW-0807">Transducer</keyword>
<dbReference type="Pfam" id="PF00001">
    <property type="entry name" value="7tm_1"/>
    <property type="match status" value="1"/>
</dbReference>
<keyword evidence="5 8" id="KW-0472">Membrane</keyword>
<evidence type="ECO:0000256" key="4">
    <source>
        <dbReference type="ARBA" id="ARBA00023040"/>
    </source>
</evidence>
<feature type="domain" description="G-protein coupled receptors family 1 profile" evidence="9">
    <location>
        <begin position="25"/>
        <end position="280"/>
    </location>
</feature>
<evidence type="ECO:0000256" key="5">
    <source>
        <dbReference type="ARBA" id="ARBA00023136"/>
    </source>
</evidence>
<dbReference type="PROSITE" id="PS50262">
    <property type="entry name" value="G_PROTEIN_RECEP_F1_2"/>
    <property type="match status" value="1"/>
</dbReference>
<dbReference type="InterPro" id="IPR000276">
    <property type="entry name" value="GPCR_Rhodpsn"/>
</dbReference>
<name>A0A813WQZ3_9BILA</name>
<keyword evidence="3 8" id="KW-1133">Transmembrane helix</keyword>
<keyword evidence="6" id="KW-0675">Receptor</keyword>
<feature type="transmembrane region" description="Helical" evidence="8">
    <location>
        <begin position="215"/>
        <end position="248"/>
    </location>
</feature>
<comment type="subcellular location">
    <subcellularLocation>
        <location evidence="1">Membrane</location>
        <topology evidence="1">Multi-pass membrane protein</topology>
    </subcellularLocation>
</comment>
<dbReference type="SUPFAM" id="SSF81321">
    <property type="entry name" value="Family A G protein-coupled receptor-like"/>
    <property type="match status" value="1"/>
</dbReference>
<dbReference type="InterPro" id="IPR017452">
    <property type="entry name" value="GPCR_Rhodpsn_7TM"/>
</dbReference>
<protein>
    <recommendedName>
        <fullName evidence="9">G-protein coupled receptors family 1 profile domain-containing protein</fullName>
    </recommendedName>
</protein>
<feature type="transmembrane region" description="Helical" evidence="8">
    <location>
        <begin position="130"/>
        <end position="151"/>
    </location>
</feature>
<dbReference type="PANTHER" id="PTHR24243:SF233">
    <property type="entry name" value="THYROTROPIN-RELEASING HORMONE RECEPTOR"/>
    <property type="match status" value="1"/>
</dbReference>
<keyword evidence="2 8" id="KW-0812">Transmembrane</keyword>
<dbReference type="Gene3D" id="1.20.1070.10">
    <property type="entry name" value="Rhodopsin 7-helix transmembrane proteins"/>
    <property type="match status" value="1"/>
</dbReference>
<feature type="transmembrane region" description="Helical" evidence="8">
    <location>
        <begin position="48"/>
        <end position="68"/>
    </location>
</feature>
<dbReference type="EMBL" id="CAJNON010000044">
    <property type="protein sequence ID" value="CAF0859070.1"/>
    <property type="molecule type" value="Genomic_DNA"/>
</dbReference>
<dbReference type="PANTHER" id="PTHR24243">
    <property type="entry name" value="G-PROTEIN COUPLED RECEPTOR"/>
    <property type="match status" value="1"/>
</dbReference>
<proteinExistence type="predicted"/>
<feature type="transmembrane region" description="Helical" evidence="8">
    <location>
        <begin position="13"/>
        <end position="36"/>
    </location>
</feature>
<dbReference type="Proteomes" id="UP000663881">
    <property type="component" value="Unassembled WGS sequence"/>
</dbReference>
<evidence type="ECO:0000313" key="11">
    <source>
        <dbReference type="EMBL" id="CAF3817482.1"/>
    </source>
</evidence>
<dbReference type="GO" id="GO:0005886">
    <property type="term" value="C:plasma membrane"/>
    <property type="evidence" value="ECO:0007669"/>
    <property type="project" value="TreeGrafter"/>
</dbReference>
<evidence type="ECO:0000259" key="9">
    <source>
        <dbReference type="PROSITE" id="PS50262"/>
    </source>
</evidence>
<dbReference type="AlphaFoldDB" id="A0A813WQZ3"/>
<evidence type="ECO:0000313" key="10">
    <source>
        <dbReference type="EMBL" id="CAF0859070.1"/>
    </source>
</evidence>